<feature type="transmembrane region" description="Helical" evidence="1">
    <location>
        <begin position="35"/>
        <end position="63"/>
    </location>
</feature>
<keyword evidence="1" id="KW-1133">Transmembrane helix</keyword>
<accession>A0ABP6SXM6</accession>
<evidence type="ECO:0000313" key="2">
    <source>
        <dbReference type="EMBL" id="GAA3388056.1"/>
    </source>
</evidence>
<keyword evidence="1" id="KW-0472">Membrane</keyword>
<evidence type="ECO:0000313" key="3">
    <source>
        <dbReference type="Proteomes" id="UP001501676"/>
    </source>
</evidence>
<name>A0ABP6SXM6_9ACTN</name>
<evidence type="ECO:0008006" key="4">
    <source>
        <dbReference type="Google" id="ProtNLM"/>
    </source>
</evidence>
<keyword evidence="1" id="KW-0812">Transmembrane</keyword>
<comment type="caution">
    <text evidence="2">The sequence shown here is derived from an EMBL/GenBank/DDBJ whole genome shotgun (WGS) entry which is preliminary data.</text>
</comment>
<sequence length="94" mass="10136">MARWSATGLLLSAGSGLVIWAVIRAGEEPPPGWVVWAAWIVCGASAIVSLTGLVLTAVFGLIYQQRRPQLEAQIRDAMSEMQERVERGVAGSDR</sequence>
<reference evidence="3" key="1">
    <citation type="journal article" date="2019" name="Int. J. Syst. Evol. Microbiol.">
        <title>The Global Catalogue of Microorganisms (GCM) 10K type strain sequencing project: providing services to taxonomists for standard genome sequencing and annotation.</title>
        <authorList>
            <consortium name="The Broad Institute Genomics Platform"/>
            <consortium name="The Broad Institute Genome Sequencing Center for Infectious Disease"/>
            <person name="Wu L."/>
            <person name="Ma J."/>
        </authorList>
    </citation>
    <scope>NUCLEOTIDE SEQUENCE [LARGE SCALE GENOMIC DNA]</scope>
    <source>
        <strain evidence="3">JCM 9458</strain>
    </source>
</reference>
<organism evidence="2 3">
    <name type="scientific">Cryptosporangium minutisporangium</name>
    <dbReference type="NCBI Taxonomy" id="113569"/>
    <lineage>
        <taxon>Bacteria</taxon>
        <taxon>Bacillati</taxon>
        <taxon>Actinomycetota</taxon>
        <taxon>Actinomycetes</taxon>
        <taxon>Cryptosporangiales</taxon>
        <taxon>Cryptosporangiaceae</taxon>
        <taxon>Cryptosporangium</taxon>
    </lineage>
</organism>
<proteinExistence type="predicted"/>
<dbReference type="EMBL" id="BAAAYN010000022">
    <property type="protein sequence ID" value="GAA3388056.1"/>
    <property type="molecule type" value="Genomic_DNA"/>
</dbReference>
<dbReference type="Proteomes" id="UP001501676">
    <property type="component" value="Unassembled WGS sequence"/>
</dbReference>
<protein>
    <recommendedName>
        <fullName evidence="4">DUF4229 domain-containing protein</fullName>
    </recommendedName>
</protein>
<evidence type="ECO:0000256" key="1">
    <source>
        <dbReference type="SAM" id="Phobius"/>
    </source>
</evidence>
<keyword evidence="3" id="KW-1185">Reference proteome</keyword>
<gene>
    <name evidence="2" type="ORF">GCM10020369_32750</name>
</gene>